<dbReference type="EMBL" id="QRCT01000048">
    <property type="protein sequence ID" value="RDU22736.1"/>
    <property type="molecule type" value="Genomic_DNA"/>
</dbReference>
<feature type="domain" description="Fibronectin type-III" evidence="1">
    <location>
        <begin position="245"/>
        <end position="338"/>
    </location>
</feature>
<gene>
    <name evidence="2" type="ORF">DWV06_13275</name>
</gene>
<dbReference type="InterPro" id="IPR036116">
    <property type="entry name" value="FN3_sf"/>
</dbReference>
<dbReference type="PROSITE" id="PS50853">
    <property type="entry name" value="FN3"/>
    <property type="match status" value="1"/>
</dbReference>
<protein>
    <recommendedName>
        <fullName evidence="1">Fibronectin type-III domain-containing protein</fullName>
    </recommendedName>
</protein>
<dbReference type="Proteomes" id="UP000255036">
    <property type="component" value="Unassembled WGS sequence"/>
</dbReference>
<dbReference type="InterPro" id="IPR013783">
    <property type="entry name" value="Ig-like_fold"/>
</dbReference>
<evidence type="ECO:0000313" key="2">
    <source>
        <dbReference type="EMBL" id="RDU22736.1"/>
    </source>
</evidence>
<evidence type="ECO:0000313" key="3">
    <source>
        <dbReference type="Proteomes" id="UP000255036"/>
    </source>
</evidence>
<dbReference type="CDD" id="cd00063">
    <property type="entry name" value="FN3"/>
    <property type="match status" value="2"/>
</dbReference>
<dbReference type="InterPro" id="IPR003961">
    <property type="entry name" value="FN3_dom"/>
</dbReference>
<dbReference type="AlphaFoldDB" id="A0A371AT35"/>
<reference evidence="2 3" key="1">
    <citation type="submission" date="2018-07" db="EMBL/GenBank/DDBJ databases">
        <title>Anaerosacharophilus polymeroproducens gen. nov. sp. nov., an anaerobic bacterium isolated from salt field.</title>
        <authorList>
            <person name="Kim W."/>
            <person name="Yang S.-H."/>
            <person name="Oh J."/>
            <person name="Lee J.-H."/>
            <person name="Kwon K.K."/>
        </authorList>
    </citation>
    <scope>NUCLEOTIDE SEQUENCE [LARGE SCALE GENOMIC DNA]</scope>
    <source>
        <strain evidence="2 3">MCWD5</strain>
    </source>
</reference>
<evidence type="ECO:0000259" key="1">
    <source>
        <dbReference type="PROSITE" id="PS50853"/>
    </source>
</evidence>
<keyword evidence="3" id="KW-1185">Reference proteome</keyword>
<dbReference type="SMART" id="SM00060">
    <property type="entry name" value="FN3"/>
    <property type="match status" value="2"/>
</dbReference>
<dbReference type="SUPFAM" id="SSF49265">
    <property type="entry name" value="Fibronectin type III"/>
    <property type="match status" value="1"/>
</dbReference>
<dbReference type="Pfam" id="PF00041">
    <property type="entry name" value="fn3"/>
    <property type="match status" value="1"/>
</dbReference>
<accession>A0A371AT35</accession>
<organism evidence="2 3">
    <name type="scientific">Anaerosacchariphilus polymeriproducens</name>
    <dbReference type="NCBI Taxonomy" id="1812858"/>
    <lineage>
        <taxon>Bacteria</taxon>
        <taxon>Bacillati</taxon>
        <taxon>Bacillota</taxon>
        <taxon>Clostridia</taxon>
        <taxon>Lachnospirales</taxon>
        <taxon>Lachnospiraceae</taxon>
        <taxon>Anaerosacchariphilus</taxon>
    </lineage>
</organism>
<comment type="caution">
    <text evidence="2">The sequence shown here is derived from an EMBL/GenBank/DDBJ whole genome shotgun (WGS) entry which is preliminary data.</text>
</comment>
<proteinExistence type="predicted"/>
<name>A0A371AT35_9FIRM</name>
<dbReference type="Gene3D" id="2.60.40.10">
    <property type="entry name" value="Immunoglobulins"/>
    <property type="match status" value="2"/>
</dbReference>
<sequence>MDKIRGGIIVVKCIFKQIFCGFLAFSIAMSPITVYASDSKTQGKAAEIQTEDQTSDHLRNISIQKENSVVTKTAITIADIVISNIPNQIFTGKAITPVPVVSIENKTLVNNIDYTLSYMNNLQPGKATITVTGIGNYAGSKTVDFYIMPAAPSRFKVRKTTESSVKLTWNKVNNATGYIIYRYNQKSKSYRVMKIISNKNITAFTHKKAASYTSYRYKIASYIEISNHKYIGTQSRSINGKTKLGRVNFRSAIGTNTTAKLHWDKEKSARGYMVYMSTSKNKGYHKIATVKAGTTRHTIENLNSGSTYYFKIRAYVKANKSKRYGAYSKVKKVNTRTDIRLEGIENQVFNHICTAKTNQYKKSKNQVMTNAHYLALEELCESYSGNQISDNSLLKKAKSQKYKKYKGNKKVSLKSSNAMKLEFTGVHMDQMIAEVQGRIKGKRDYVFVRVYYNAKVNTTTVYVVNGAIK</sequence>